<name>A0A6G7ZKA3_9SPHN</name>
<dbReference type="InterPro" id="IPR008962">
    <property type="entry name" value="PapD-like_sf"/>
</dbReference>
<dbReference type="GO" id="GO:0030288">
    <property type="term" value="C:outer membrane-bounded periplasmic space"/>
    <property type="evidence" value="ECO:0007669"/>
    <property type="project" value="InterPro"/>
</dbReference>
<dbReference type="RefSeq" id="WP_166091784.1">
    <property type="nucleotide sequence ID" value="NZ_CP049871.1"/>
</dbReference>
<dbReference type="InterPro" id="IPR016147">
    <property type="entry name" value="Pili_assmbl_chaperone_N"/>
</dbReference>
<dbReference type="GO" id="GO:0071555">
    <property type="term" value="P:cell wall organization"/>
    <property type="evidence" value="ECO:0007669"/>
    <property type="project" value="InterPro"/>
</dbReference>
<dbReference type="Pfam" id="PF00345">
    <property type="entry name" value="PapD_N"/>
    <property type="match status" value="1"/>
</dbReference>
<dbReference type="InterPro" id="IPR050643">
    <property type="entry name" value="Periplasmic_pilus_chap"/>
</dbReference>
<sequence length="261" mass="27579">MNENQTGARSVSKHLKTIIIAIAAALAALVPSVATAMTVQPVVLNLSPGGRTMSQVVTVTNSFAYPLAVELRVEELALEPTGVRGTGRDPGDLVVFPPTAMIQPGQTQTFRVQYVGDPALARSKHYYVTVAQLPVKMQQGQSAVQVLYNFQVLVSVAPTGAKPQIGVASAQVERTGDGKTVPAVTFTNPSNAHGYLSNGRIRIVQKDASGKEVFRREFTAPEVQQAIGYGLIGAGQTRKVTLPLELPSATGSVEAQYTPVG</sequence>
<dbReference type="SUPFAM" id="SSF49354">
    <property type="entry name" value="PapD-like"/>
    <property type="match status" value="1"/>
</dbReference>
<keyword evidence="1" id="KW-0732">Signal</keyword>
<evidence type="ECO:0000313" key="4">
    <source>
        <dbReference type="Proteomes" id="UP000502502"/>
    </source>
</evidence>
<dbReference type="Proteomes" id="UP000502502">
    <property type="component" value="Chromosome"/>
</dbReference>
<dbReference type="KEGG" id="ssin:G7078_00165"/>
<dbReference type="EMBL" id="CP049871">
    <property type="protein sequence ID" value="QIL01363.1"/>
    <property type="molecule type" value="Genomic_DNA"/>
</dbReference>
<dbReference type="InterPro" id="IPR013783">
    <property type="entry name" value="Ig-like_fold"/>
</dbReference>
<dbReference type="Gene3D" id="2.60.40.10">
    <property type="entry name" value="Immunoglobulins"/>
    <property type="match status" value="1"/>
</dbReference>
<dbReference type="AlphaFoldDB" id="A0A6G7ZKA3"/>
<evidence type="ECO:0000259" key="2">
    <source>
        <dbReference type="Pfam" id="PF00345"/>
    </source>
</evidence>
<evidence type="ECO:0000256" key="1">
    <source>
        <dbReference type="SAM" id="SignalP"/>
    </source>
</evidence>
<feature type="domain" description="Pili assembly chaperone N-terminal" evidence="2">
    <location>
        <begin position="52"/>
        <end position="160"/>
    </location>
</feature>
<accession>A0A6G7ZKA3</accession>
<reference evidence="3 4" key="1">
    <citation type="submission" date="2020-03" db="EMBL/GenBank/DDBJ databases">
        <title>Sphingomonas sp. nov., isolated from fish.</title>
        <authorList>
            <person name="Hyun D.-W."/>
            <person name="Bae J.-W."/>
        </authorList>
    </citation>
    <scope>NUCLEOTIDE SEQUENCE [LARGE SCALE GENOMIC DNA]</scope>
    <source>
        <strain evidence="3 4">HDW15C</strain>
    </source>
</reference>
<organism evidence="3 4">
    <name type="scientific">Sphingomonas sinipercae</name>
    <dbReference type="NCBI Taxonomy" id="2714944"/>
    <lineage>
        <taxon>Bacteria</taxon>
        <taxon>Pseudomonadati</taxon>
        <taxon>Pseudomonadota</taxon>
        <taxon>Alphaproteobacteria</taxon>
        <taxon>Sphingomonadales</taxon>
        <taxon>Sphingomonadaceae</taxon>
        <taxon>Sphingomonas</taxon>
    </lineage>
</organism>
<dbReference type="PANTHER" id="PTHR30251:SF4">
    <property type="entry name" value="SLR1668 PROTEIN"/>
    <property type="match status" value="1"/>
</dbReference>
<dbReference type="PANTHER" id="PTHR30251">
    <property type="entry name" value="PILUS ASSEMBLY CHAPERONE"/>
    <property type="match status" value="1"/>
</dbReference>
<feature type="signal peptide" evidence="1">
    <location>
        <begin position="1"/>
        <end position="36"/>
    </location>
</feature>
<proteinExistence type="predicted"/>
<protein>
    <submittedName>
        <fullName evidence="3">Molecular chaperone</fullName>
    </submittedName>
</protein>
<evidence type="ECO:0000313" key="3">
    <source>
        <dbReference type="EMBL" id="QIL01363.1"/>
    </source>
</evidence>
<feature type="chain" id="PRO_5026203260" evidence="1">
    <location>
        <begin position="37"/>
        <end position="261"/>
    </location>
</feature>
<keyword evidence="4" id="KW-1185">Reference proteome</keyword>
<gene>
    <name evidence="3" type="ORF">G7078_00165</name>
</gene>